<keyword evidence="2" id="KW-0238">DNA-binding</keyword>
<proteinExistence type="predicted"/>
<evidence type="ECO:0000256" key="2">
    <source>
        <dbReference type="ARBA" id="ARBA00023125"/>
    </source>
</evidence>
<organism evidence="5 6">
    <name type="scientific">Nonomuraea glycinis</name>
    <dbReference type="NCBI Taxonomy" id="2047744"/>
    <lineage>
        <taxon>Bacteria</taxon>
        <taxon>Bacillati</taxon>
        <taxon>Actinomycetota</taxon>
        <taxon>Actinomycetes</taxon>
        <taxon>Streptosporangiales</taxon>
        <taxon>Streptosporangiaceae</taxon>
        <taxon>Nonomuraea</taxon>
    </lineage>
</organism>
<keyword evidence="1" id="KW-0805">Transcription regulation</keyword>
<reference evidence="5" key="2">
    <citation type="submission" date="2020-09" db="EMBL/GenBank/DDBJ databases">
        <authorList>
            <person name="Sun Q."/>
            <person name="Zhou Y."/>
        </authorList>
    </citation>
    <scope>NUCLEOTIDE SEQUENCE</scope>
    <source>
        <strain evidence="5">CGMCC 4.7430</strain>
    </source>
</reference>
<protein>
    <submittedName>
        <fullName evidence="5">Transcriptional regulator</fullName>
    </submittedName>
</protein>
<accession>A0A918E5U7</accession>
<dbReference type="InterPro" id="IPR036390">
    <property type="entry name" value="WH_DNA-bd_sf"/>
</dbReference>
<dbReference type="Pfam" id="PF12840">
    <property type="entry name" value="HTH_20"/>
    <property type="match status" value="1"/>
</dbReference>
<dbReference type="InterPro" id="IPR001845">
    <property type="entry name" value="HTH_ArsR_DNA-bd_dom"/>
</dbReference>
<evidence type="ECO:0000256" key="1">
    <source>
        <dbReference type="ARBA" id="ARBA00023015"/>
    </source>
</evidence>
<dbReference type="CDD" id="cd00090">
    <property type="entry name" value="HTH_ARSR"/>
    <property type="match status" value="1"/>
</dbReference>
<dbReference type="SUPFAM" id="SSF46785">
    <property type="entry name" value="Winged helix' DNA-binding domain"/>
    <property type="match status" value="1"/>
</dbReference>
<dbReference type="InterPro" id="IPR011991">
    <property type="entry name" value="ArsR-like_HTH"/>
</dbReference>
<dbReference type="PANTHER" id="PTHR43132">
    <property type="entry name" value="ARSENICAL RESISTANCE OPERON REPRESSOR ARSR-RELATED"/>
    <property type="match status" value="1"/>
</dbReference>
<feature type="domain" description="HTH arsR-type" evidence="4">
    <location>
        <begin position="306"/>
        <end position="382"/>
    </location>
</feature>
<evidence type="ECO:0000313" key="6">
    <source>
        <dbReference type="Proteomes" id="UP000660745"/>
    </source>
</evidence>
<dbReference type="SMART" id="SM00418">
    <property type="entry name" value="HTH_ARSR"/>
    <property type="match status" value="1"/>
</dbReference>
<keyword evidence="6" id="KW-1185">Reference proteome</keyword>
<dbReference type="InterPro" id="IPR036388">
    <property type="entry name" value="WH-like_DNA-bd_sf"/>
</dbReference>
<evidence type="ECO:0000259" key="4">
    <source>
        <dbReference type="SMART" id="SM00418"/>
    </source>
</evidence>
<gene>
    <name evidence="5" type="ORF">GCM10012278_32270</name>
</gene>
<dbReference type="GO" id="GO:0003677">
    <property type="term" value="F:DNA binding"/>
    <property type="evidence" value="ECO:0007669"/>
    <property type="project" value="UniProtKB-KW"/>
</dbReference>
<dbReference type="PANTHER" id="PTHR43132:SF8">
    <property type="entry name" value="HTH-TYPE TRANSCRIPTIONAL REGULATOR KMTR"/>
    <property type="match status" value="1"/>
</dbReference>
<comment type="caution">
    <text evidence="5">The sequence shown here is derived from an EMBL/GenBank/DDBJ whole genome shotgun (WGS) entry which is preliminary data.</text>
</comment>
<reference evidence="5" key="1">
    <citation type="journal article" date="2014" name="Int. J. Syst. Evol. Microbiol.">
        <title>Complete genome sequence of Corynebacterium casei LMG S-19264T (=DSM 44701T), isolated from a smear-ripened cheese.</title>
        <authorList>
            <consortium name="US DOE Joint Genome Institute (JGI-PGF)"/>
            <person name="Walter F."/>
            <person name="Albersmeier A."/>
            <person name="Kalinowski J."/>
            <person name="Ruckert C."/>
        </authorList>
    </citation>
    <scope>NUCLEOTIDE SEQUENCE</scope>
    <source>
        <strain evidence="5">CGMCC 4.7430</strain>
    </source>
</reference>
<dbReference type="InterPro" id="IPR051011">
    <property type="entry name" value="Metal_resp_trans_reg"/>
</dbReference>
<evidence type="ECO:0000256" key="3">
    <source>
        <dbReference type="ARBA" id="ARBA00023163"/>
    </source>
</evidence>
<dbReference type="Gene3D" id="1.10.10.10">
    <property type="entry name" value="Winged helix-like DNA-binding domain superfamily/Winged helix DNA-binding domain"/>
    <property type="match status" value="1"/>
</dbReference>
<sequence>MVSSRRMVFRLTTRHWENAPRRLLSQEEIARREACKFWLNWAVRRHVGMRVGERVHRIHFTDADLARVRVASTLGPLGEALFSLTALRGRAEETLFGAWRRRVRGALDSRFAVLAAIAPVRPPRFDMAILSGPGHELAESAEIFLASPRHAVEAELDFYARQHGRVPAALAGLVDDLTVRREVLSTVEAYYHAAIGPHWTGIRAHLDAERAQRGAILLDRGVDGLLSTLHPQVRWRPPILHIPCSDQSDADFILGGRGLLLMSSFFVRIPTIMYDPGNPGDCLLIYPARIGADHAAGIWTGGPSEAALANLLGRTRASVLTAIADGVVTTGALARRLDVSSAAVSQHTAVLREAGLITTRRHHSSVLHNPTQIGLTLLDRRDAR</sequence>
<dbReference type="EMBL" id="BMNK01000004">
    <property type="protein sequence ID" value="GGP06802.1"/>
    <property type="molecule type" value="Genomic_DNA"/>
</dbReference>
<name>A0A918E5U7_9ACTN</name>
<dbReference type="GO" id="GO:0003700">
    <property type="term" value="F:DNA-binding transcription factor activity"/>
    <property type="evidence" value="ECO:0007669"/>
    <property type="project" value="InterPro"/>
</dbReference>
<dbReference type="AlphaFoldDB" id="A0A918E5U7"/>
<dbReference type="Proteomes" id="UP000660745">
    <property type="component" value="Unassembled WGS sequence"/>
</dbReference>
<evidence type="ECO:0000313" key="5">
    <source>
        <dbReference type="EMBL" id="GGP06802.1"/>
    </source>
</evidence>
<keyword evidence="3" id="KW-0804">Transcription</keyword>